<dbReference type="Proteomes" id="UP000321104">
    <property type="component" value="Unassembled WGS sequence"/>
</dbReference>
<organism evidence="2 4">
    <name type="scientific">Acetobacter indonesiensis</name>
    <dbReference type="NCBI Taxonomy" id="104101"/>
    <lineage>
        <taxon>Bacteria</taxon>
        <taxon>Pseudomonadati</taxon>
        <taxon>Pseudomonadota</taxon>
        <taxon>Alphaproteobacteria</taxon>
        <taxon>Acetobacterales</taxon>
        <taxon>Acetobacteraceae</taxon>
        <taxon>Acetobacter</taxon>
    </lineage>
</organism>
<keyword evidence="3" id="KW-1185">Reference proteome</keyword>
<accession>A0A6N3T3H3</accession>
<reference evidence="2 4" key="2">
    <citation type="submission" date="2019-07" db="EMBL/GenBank/DDBJ databases">
        <title>Whole genome shotgun sequence of Acetobacter indonesiensis NBRC 16471.</title>
        <authorList>
            <person name="Hosoyama A."/>
            <person name="Uohara A."/>
            <person name="Ohji S."/>
            <person name="Ichikawa N."/>
        </authorList>
    </citation>
    <scope>NUCLEOTIDE SEQUENCE [LARGE SCALE GENOMIC DNA]</scope>
    <source>
        <strain evidence="2 4">NBRC 16471</strain>
    </source>
</reference>
<gene>
    <name evidence="1" type="ORF">Abin_006_120</name>
    <name evidence="2" type="ORF">AIN02nite_01220</name>
</gene>
<evidence type="ECO:0000313" key="3">
    <source>
        <dbReference type="Proteomes" id="UP000032673"/>
    </source>
</evidence>
<comment type="caution">
    <text evidence="2">The sequence shown here is derived from an EMBL/GenBank/DDBJ whole genome shotgun (WGS) entry which is preliminary data.</text>
</comment>
<dbReference type="EMBL" id="BAMW01000006">
    <property type="protein sequence ID" value="GAN62130.1"/>
    <property type="molecule type" value="Genomic_DNA"/>
</dbReference>
<dbReference type="EMBL" id="BJXQ01000001">
    <property type="protein sequence ID" value="GEN02097.1"/>
    <property type="molecule type" value="Genomic_DNA"/>
</dbReference>
<evidence type="ECO:0000313" key="2">
    <source>
        <dbReference type="EMBL" id="GEN02097.1"/>
    </source>
</evidence>
<dbReference type="RefSeq" id="WP_170237841.1">
    <property type="nucleotide sequence ID" value="NZ_BAMW01000006.1"/>
</dbReference>
<dbReference type="Proteomes" id="UP000032673">
    <property type="component" value="Unassembled WGS sequence"/>
</dbReference>
<evidence type="ECO:0000313" key="4">
    <source>
        <dbReference type="Proteomes" id="UP000321104"/>
    </source>
</evidence>
<proteinExistence type="predicted"/>
<sequence>MTTHRKVEISGHQFEMLGTVNDGDCKVRLKNAKGQAVDMLCEDFIEGLNKGTTKYID</sequence>
<protein>
    <submittedName>
        <fullName evidence="2">Uncharacterized protein</fullName>
    </submittedName>
</protein>
<evidence type="ECO:0000313" key="1">
    <source>
        <dbReference type="EMBL" id="GAN62130.1"/>
    </source>
</evidence>
<dbReference type="AlphaFoldDB" id="A0A6N3T3H3"/>
<reference evidence="1 3" key="1">
    <citation type="submission" date="2012-11" db="EMBL/GenBank/DDBJ databases">
        <title>Whole genome sequence of Acetobacter indonesiensis 5H-1.</title>
        <authorList>
            <person name="Azuma Y."/>
            <person name="Higashiura N."/>
            <person name="Hirakawa H."/>
            <person name="Matsushita K."/>
        </authorList>
    </citation>
    <scope>NUCLEOTIDE SEQUENCE [LARGE SCALE GENOMIC DNA]</scope>
    <source>
        <strain evidence="1 3">5H-1</strain>
    </source>
</reference>
<name>A0A6N3T3H3_9PROT</name>